<reference evidence="6" key="1">
    <citation type="submission" date="2023-06" db="EMBL/GenBank/DDBJ databases">
        <title>Genomic of Agaribacillus aureum.</title>
        <authorList>
            <person name="Wang G."/>
        </authorList>
    </citation>
    <scope>NUCLEOTIDE SEQUENCE</scope>
    <source>
        <strain evidence="6">BMA12</strain>
    </source>
</reference>
<evidence type="ECO:0000259" key="4">
    <source>
        <dbReference type="PROSITE" id="PS50043"/>
    </source>
</evidence>
<dbReference type="PANTHER" id="PTHR43214:SF43">
    <property type="entry name" value="TWO-COMPONENT RESPONSE REGULATOR"/>
    <property type="match status" value="1"/>
</dbReference>
<dbReference type="PRINTS" id="PR00038">
    <property type="entry name" value="HTHLUXR"/>
</dbReference>
<feature type="domain" description="Response regulatory" evidence="5">
    <location>
        <begin position="3"/>
        <end position="119"/>
    </location>
</feature>
<dbReference type="Pfam" id="PF00196">
    <property type="entry name" value="GerE"/>
    <property type="match status" value="1"/>
</dbReference>
<dbReference type="Gene3D" id="3.40.50.2300">
    <property type="match status" value="1"/>
</dbReference>
<evidence type="ECO:0000256" key="1">
    <source>
        <dbReference type="ARBA" id="ARBA00022553"/>
    </source>
</evidence>
<dbReference type="RefSeq" id="WP_346756151.1">
    <property type="nucleotide sequence ID" value="NZ_JAUJEB010000001.1"/>
</dbReference>
<organism evidence="6 7">
    <name type="scientific">Agaribacillus aureus</name>
    <dbReference type="NCBI Taxonomy" id="3051825"/>
    <lineage>
        <taxon>Bacteria</taxon>
        <taxon>Pseudomonadati</taxon>
        <taxon>Bacteroidota</taxon>
        <taxon>Cytophagia</taxon>
        <taxon>Cytophagales</taxon>
        <taxon>Splendidivirgaceae</taxon>
        <taxon>Agaribacillus</taxon>
    </lineage>
</organism>
<gene>
    <name evidence="6" type="ORF">QQ020_02090</name>
</gene>
<dbReference type="InterPro" id="IPR039420">
    <property type="entry name" value="WalR-like"/>
</dbReference>
<feature type="domain" description="HTH luxR-type" evidence="4">
    <location>
        <begin position="145"/>
        <end position="210"/>
    </location>
</feature>
<protein>
    <submittedName>
        <fullName evidence="6">Response regulator transcription factor</fullName>
    </submittedName>
</protein>
<name>A0ABT8L0L6_9BACT</name>
<keyword evidence="2" id="KW-0238">DNA-binding</keyword>
<evidence type="ECO:0000313" key="6">
    <source>
        <dbReference type="EMBL" id="MDN5210811.1"/>
    </source>
</evidence>
<evidence type="ECO:0000259" key="5">
    <source>
        <dbReference type="PROSITE" id="PS50110"/>
    </source>
</evidence>
<dbReference type="Pfam" id="PF00072">
    <property type="entry name" value="Response_reg"/>
    <property type="match status" value="1"/>
</dbReference>
<keyword evidence="1 3" id="KW-0597">Phosphoprotein</keyword>
<dbReference type="InterPro" id="IPR001789">
    <property type="entry name" value="Sig_transdc_resp-reg_receiver"/>
</dbReference>
<dbReference type="CDD" id="cd06170">
    <property type="entry name" value="LuxR_C_like"/>
    <property type="match status" value="1"/>
</dbReference>
<dbReference type="SUPFAM" id="SSF46894">
    <property type="entry name" value="C-terminal effector domain of the bipartite response regulators"/>
    <property type="match status" value="1"/>
</dbReference>
<dbReference type="Proteomes" id="UP001172083">
    <property type="component" value="Unassembled WGS sequence"/>
</dbReference>
<dbReference type="PROSITE" id="PS50043">
    <property type="entry name" value="HTH_LUXR_2"/>
    <property type="match status" value="1"/>
</dbReference>
<comment type="caution">
    <text evidence="6">The sequence shown here is derived from an EMBL/GenBank/DDBJ whole genome shotgun (WGS) entry which is preliminary data.</text>
</comment>
<dbReference type="PANTHER" id="PTHR43214">
    <property type="entry name" value="TWO-COMPONENT RESPONSE REGULATOR"/>
    <property type="match status" value="1"/>
</dbReference>
<keyword evidence="7" id="KW-1185">Reference proteome</keyword>
<evidence type="ECO:0000256" key="2">
    <source>
        <dbReference type="ARBA" id="ARBA00023125"/>
    </source>
</evidence>
<dbReference type="PROSITE" id="PS50110">
    <property type="entry name" value="RESPONSE_REGULATORY"/>
    <property type="match status" value="1"/>
</dbReference>
<evidence type="ECO:0000256" key="3">
    <source>
        <dbReference type="PROSITE-ProRule" id="PRU00169"/>
    </source>
</evidence>
<dbReference type="InterPro" id="IPR000792">
    <property type="entry name" value="Tscrpt_reg_LuxR_C"/>
</dbReference>
<dbReference type="SMART" id="SM00421">
    <property type="entry name" value="HTH_LUXR"/>
    <property type="match status" value="1"/>
</dbReference>
<dbReference type="CDD" id="cd17535">
    <property type="entry name" value="REC_NarL-like"/>
    <property type="match status" value="1"/>
</dbReference>
<accession>A0ABT8L0L6</accession>
<evidence type="ECO:0000313" key="7">
    <source>
        <dbReference type="Proteomes" id="UP001172083"/>
    </source>
</evidence>
<dbReference type="SUPFAM" id="SSF52172">
    <property type="entry name" value="CheY-like"/>
    <property type="match status" value="1"/>
</dbReference>
<sequence length="213" mass="23924">MINILIAEDHQMMVDGIKAMLANEPAIRVVAEASNGIEALSLLEKNDIDIVLLDINMPVLDGVETSKKIKALYPMVKVIALSMYDEGALIYSMLKNGVKGYILKNIGKERLLEAIQTVYDGENYFSDHVKDTLMTSMQPGKTKSSSEFMVKLTRREKEIINLIIDEYTTAEIAEKLFISEKTVETHRKHVLQKLNVRNTAGLVRTVIQKGLLD</sequence>
<proteinExistence type="predicted"/>
<dbReference type="InterPro" id="IPR011006">
    <property type="entry name" value="CheY-like_superfamily"/>
</dbReference>
<feature type="modified residue" description="4-aspartylphosphate" evidence="3">
    <location>
        <position position="54"/>
    </location>
</feature>
<dbReference type="SMART" id="SM00448">
    <property type="entry name" value="REC"/>
    <property type="match status" value="1"/>
</dbReference>
<dbReference type="InterPro" id="IPR016032">
    <property type="entry name" value="Sig_transdc_resp-reg_C-effctor"/>
</dbReference>
<dbReference type="EMBL" id="JAUJEB010000001">
    <property type="protein sequence ID" value="MDN5210811.1"/>
    <property type="molecule type" value="Genomic_DNA"/>
</dbReference>
<dbReference type="InterPro" id="IPR058245">
    <property type="entry name" value="NreC/VraR/RcsB-like_REC"/>
</dbReference>